<sequence>MAAPRPRSIGFLGYPGITALDLTGPLEAFATANALLPGEGREGGATPRPYRLLVLGVDGKSAFASEPGLRLQPDCAMAAAPALDTVIVPGGAGLREPRRLRAAAGWLRTRQRATRRIASVCTGAWALAEAGLLDGRRATTHWRFAAELAARYPAVDVDADAIWIRAGRCYTSAGVTAGIDLALALIEQDHGPRLALAVARELVVHVRRAGGQRQYSERLAFQGGSAGRLAELREWMLTNLAGDLSVERLAERCHVSPRQLTRRFRDALGITPAACVERLRVEEAGERLLAGAGIDAVAAAVGFRSTDVFRRAFERHYGVPPSSFRARFAATTPP</sequence>
<feature type="domain" description="HTH araC/xylS-type" evidence="4">
    <location>
        <begin position="230"/>
        <end position="327"/>
    </location>
</feature>
<dbReference type="Gene3D" id="1.10.10.60">
    <property type="entry name" value="Homeodomain-like"/>
    <property type="match status" value="1"/>
</dbReference>
<organism evidence="5 6">
    <name type="scientific">Arenimonas composti TR7-09 = DSM 18010</name>
    <dbReference type="NCBI Taxonomy" id="1121013"/>
    <lineage>
        <taxon>Bacteria</taxon>
        <taxon>Pseudomonadati</taxon>
        <taxon>Pseudomonadota</taxon>
        <taxon>Gammaproteobacteria</taxon>
        <taxon>Lysobacterales</taxon>
        <taxon>Lysobacteraceae</taxon>
        <taxon>Arenimonas</taxon>
    </lineage>
</organism>
<evidence type="ECO:0000256" key="2">
    <source>
        <dbReference type="ARBA" id="ARBA00023125"/>
    </source>
</evidence>
<gene>
    <name evidence="5" type="ORF">P873_13765</name>
</gene>
<dbReference type="OrthoDB" id="9803764at2"/>
<evidence type="ECO:0000259" key="4">
    <source>
        <dbReference type="PROSITE" id="PS01124"/>
    </source>
</evidence>
<accession>A0A091BD09</accession>
<evidence type="ECO:0000313" key="5">
    <source>
        <dbReference type="EMBL" id="KFN48719.1"/>
    </source>
</evidence>
<keyword evidence="3" id="KW-0804">Transcription</keyword>
<dbReference type="RefSeq" id="WP_026817581.1">
    <property type="nucleotide sequence ID" value="NZ_AUFF01000012.1"/>
</dbReference>
<dbReference type="InterPro" id="IPR029062">
    <property type="entry name" value="Class_I_gatase-like"/>
</dbReference>
<dbReference type="SUPFAM" id="SSF52317">
    <property type="entry name" value="Class I glutamine amidotransferase-like"/>
    <property type="match status" value="1"/>
</dbReference>
<dbReference type="PANTHER" id="PTHR43130:SF3">
    <property type="entry name" value="HTH-TYPE TRANSCRIPTIONAL REGULATOR RV1931C"/>
    <property type="match status" value="1"/>
</dbReference>
<dbReference type="CDD" id="cd03137">
    <property type="entry name" value="GATase1_AraC_1"/>
    <property type="match status" value="1"/>
</dbReference>
<dbReference type="Pfam" id="PF12833">
    <property type="entry name" value="HTH_18"/>
    <property type="match status" value="1"/>
</dbReference>
<dbReference type="Gene3D" id="3.40.50.880">
    <property type="match status" value="1"/>
</dbReference>
<dbReference type="SMART" id="SM00342">
    <property type="entry name" value="HTH_ARAC"/>
    <property type="match status" value="1"/>
</dbReference>
<keyword evidence="1" id="KW-0805">Transcription regulation</keyword>
<dbReference type="InterPro" id="IPR002818">
    <property type="entry name" value="DJ-1/PfpI"/>
</dbReference>
<dbReference type="InterPro" id="IPR052158">
    <property type="entry name" value="INH-QAR"/>
</dbReference>
<evidence type="ECO:0000313" key="6">
    <source>
        <dbReference type="Proteomes" id="UP000029391"/>
    </source>
</evidence>
<keyword evidence="2" id="KW-0238">DNA-binding</keyword>
<dbReference type="STRING" id="1121013.GCA_000426365_02695"/>
<proteinExistence type="predicted"/>
<dbReference type="InterPro" id="IPR009057">
    <property type="entry name" value="Homeodomain-like_sf"/>
</dbReference>
<dbReference type="InterPro" id="IPR020449">
    <property type="entry name" value="Tscrpt_reg_AraC-type_HTH"/>
</dbReference>
<dbReference type="Pfam" id="PF01965">
    <property type="entry name" value="DJ-1_PfpI"/>
    <property type="match status" value="1"/>
</dbReference>
<dbReference type="AlphaFoldDB" id="A0A091BD09"/>
<evidence type="ECO:0000256" key="1">
    <source>
        <dbReference type="ARBA" id="ARBA00023015"/>
    </source>
</evidence>
<dbReference type="eggNOG" id="COG4977">
    <property type="taxonomic scope" value="Bacteria"/>
</dbReference>
<name>A0A091BD09_9GAMM</name>
<dbReference type="EMBL" id="AWXU01000049">
    <property type="protein sequence ID" value="KFN48719.1"/>
    <property type="molecule type" value="Genomic_DNA"/>
</dbReference>
<comment type="caution">
    <text evidence="5">The sequence shown here is derived from an EMBL/GenBank/DDBJ whole genome shotgun (WGS) entry which is preliminary data.</text>
</comment>
<dbReference type="SUPFAM" id="SSF46689">
    <property type="entry name" value="Homeodomain-like"/>
    <property type="match status" value="2"/>
</dbReference>
<dbReference type="GO" id="GO:0043565">
    <property type="term" value="F:sequence-specific DNA binding"/>
    <property type="evidence" value="ECO:0007669"/>
    <property type="project" value="InterPro"/>
</dbReference>
<dbReference type="PRINTS" id="PR00032">
    <property type="entry name" value="HTHARAC"/>
</dbReference>
<dbReference type="Proteomes" id="UP000029391">
    <property type="component" value="Unassembled WGS sequence"/>
</dbReference>
<evidence type="ECO:0000256" key="3">
    <source>
        <dbReference type="ARBA" id="ARBA00023163"/>
    </source>
</evidence>
<dbReference type="PROSITE" id="PS01124">
    <property type="entry name" value="HTH_ARAC_FAMILY_2"/>
    <property type="match status" value="1"/>
</dbReference>
<keyword evidence="6" id="KW-1185">Reference proteome</keyword>
<dbReference type="InterPro" id="IPR018060">
    <property type="entry name" value="HTH_AraC"/>
</dbReference>
<dbReference type="GO" id="GO:0003700">
    <property type="term" value="F:DNA-binding transcription factor activity"/>
    <property type="evidence" value="ECO:0007669"/>
    <property type="project" value="InterPro"/>
</dbReference>
<dbReference type="PANTHER" id="PTHR43130">
    <property type="entry name" value="ARAC-FAMILY TRANSCRIPTIONAL REGULATOR"/>
    <property type="match status" value="1"/>
</dbReference>
<protein>
    <recommendedName>
        <fullName evidence="4">HTH araC/xylS-type domain-containing protein</fullName>
    </recommendedName>
</protein>
<reference evidence="5 6" key="1">
    <citation type="submission" date="2013-09" db="EMBL/GenBank/DDBJ databases">
        <title>Genome sequencing of Arenimonas composti.</title>
        <authorList>
            <person name="Chen F."/>
            <person name="Wang G."/>
        </authorList>
    </citation>
    <scope>NUCLEOTIDE SEQUENCE [LARGE SCALE GENOMIC DNA]</scope>
    <source>
        <strain evidence="5 6">TR7-09</strain>
    </source>
</reference>